<gene>
    <name evidence="2" type="ORF">UCREL1_459</name>
</gene>
<dbReference type="Proteomes" id="UP000012174">
    <property type="component" value="Unassembled WGS sequence"/>
</dbReference>
<evidence type="ECO:0000259" key="1">
    <source>
        <dbReference type="Pfam" id="PF03443"/>
    </source>
</evidence>
<organism evidence="2 3">
    <name type="scientific">Eutypa lata (strain UCR-EL1)</name>
    <name type="common">Grapevine dieback disease fungus</name>
    <name type="synonym">Eutypa armeniacae</name>
    <dbReference type="NCBI Taxonomy" id="1287681"/>
    <lineage>
        <taxon>Eukaryota</taxon>
        <taxon>Fungi</taxon>
        <taxon>Dikarya</taxon>
        <taxon>Ascomycota</taxon>
        <taxon>Pezizomycotina</taxon>
        <taxon>Sordariomycetes</taxon>
        <taxon>Xylariomycetidae</taxon>
        <taxon>Xylariales</taxon>
        <taxon>Diatrypaceae</taxon>
        <taxon>Eutypa</taxon>
    </lineage>
</organism>
<accession>M7U0N5</accession>
<protein>
    <submittedName>
        <fullName evidence="2">Putative glycoside hydrolase family 61 protein</fullName>
    </submittedName>
</protein>
<feature type="domain" description="Auxiliary Activity family 9 catalytic" evidence="1">
    <location>
        <begin position="2"/>
        <end position="112"/>
    </location>
</feature>
<name>M7U0N5_EUTLA</name>
<dbReference type="AlphaFoldDB" id="M7U0N5"/>
<dbReference type="KEGG" id="ela:UCREL1_459"/>
<dbReference type="InterPro" id="IPR005103">
    <property type="entry name" value="AA9_LPMO"/>
</dbReference>
<dbReference type="Gene3D" id="2.70.50.70">
    <property type="match status" value="1"/>
</dbReference>
<proteinExistence type="predicted"/>
<sequence>MYHPGFASAWLSKSPTDDLDSYTGDGDWFKILGVTGRTDQSLDFSDPENAIYYDPYKAPWGTFRFDSYLLRFEHVFPNEVDAQFYVNCAHVDIVNENNGVGTPEPLTDVYFAYYDENFNISTFVPPKPVVWSG</sequence>
<evidence type="ECO:0000313" key="2">
    <source>
        <dbReference type="EMBL" id="EMR72485.1"/>
    </source>
</evidence>
<evidence type="ECO:0000313" key="3">
    <source>
        <dbReference type="Proteomes" id="UP000012174"/>
    </source>
</evidence>
<keyword evidence="3" id="KW-1185">Reference proteome</keyword>
<keyword evidence="2" id="KW-0378">Hydrolase</keyword>
<dbReference type="HOGENOM" id="CLU_1906732_0_0_1"/>
<reference evidence="3" key="1">
    <citation type="journal article" date="2013" name="Genome Announc.">
        <title>Draft genome sequence of the grapevine dieback fungus Eutypa lata UCR-EL1.</title>
        <authorList>
            <person name="Blanco-Ulate B."/>
            <person name="Rolshausen P.E."/>
            <person name="Cantu D."/>
        </authorList>
    </citation>
    <scope>NUCLEOTIDE SEQUENCE [LARGE SCALE GENOMIC DNA]</scope>
    <source>
        <strain evidence="3">UCR-EL1</strain>
    </source>
</reference>
<dbReference type="Pfam" id="PF03443">
    <property type="entry name" value="AA9"/>
    <property type="match status" value="1"/>
</dbReference>
<dbReference type="EMBL" id="KB705446">
    <property type="protein sequence ID" value="EMR72485.1"/>
    <property type="molecule type" value="Genomic_DNA"/>
</dbReference>
<dbReference type="GO" id="GO:0016787">
    <property type="term" value="F:hydrolase activity"/>
    <property type="evidence" value="ECO:0007669"/>
    <property type="project" value="UniProtKB-KW"/>
</dbReference>
<dbReference type="OrthoDB" id="6038816at2759"/>